<dbReference type="EMBL" id="JACEFG010000003">
    <property type="protein sequence ID" value="MBA2176345.1"/>
    <property type="molecule type" value="Genomic_DNA"/>
</dbReference>
<gene>
    <name evidence="3" type="ORF">H0266_15720</name>
</gene>
<feature type="domain" description="Glycosyl transferase family 1" evidence="1">
    <location>
        <begin position="175"/>
        <end position="326"/>
    </location>
</feature>
<keyword evidence="3" id="KW-0808">Transferase</keyword>
<protein>
    <submittedName>
        <fullName evidence="3">Glycosyltransferase family 4 protein</fullName>
    </submittedName>
</protein>
<dbReference type="GO" id="GO:0016757">
    <property type="term" value="F:glycosyltransferase activity"/>
    <property type="evidence" value="ECO:0007669"/>
    <property type="project" value="InterPro"/>
</dbReference>
<name>A0A838CX51_9BACI</name>
<dbReference type="InterPro" id="IPR028098">
    <property type="entry name" value="Glyco_trans_4-like_N"/>
</dbReference>
<dbReference type="SUPFAM" id="SSF53756">
    <property type="entry name" value="UDP-Glycosyltransferase/glycogen phosphorylase"/>
    <property type="match status" value="1"/>
</dbReference>
<sequence length="378" mass="43344">MNVLLLTDKLIFGGAESYYCKLENCLEHPDVECFTAAAPGELEGRLKYKERFLRLSRTNHAKNLWSLARFVKKKQIDLIHANSLRMVMYAALLKKYHPLTIVYTKHNVTSLEQQFPRIFAKLINAQVARVITVSDFEKRNMTAVGVTPEIVKTIHNGVDLKQFPYSKKVDHPIFKVGILGRVSEEKNQSFFVEIAAALRSCSNLDFQIAGDGPDTSRIKDKITQLGLEGRVQMVGMVEKPEEFVKEMDVLLMTSTREVFPMVVLEAMATGTPLISIDRGGIKEAILTDETGYLIRDHSLAEFSSKVLYLKSHQTIRDQISRRGRQRVEQHFSLERMIQKTLVEYLSLYGEVTKHEQKHHHFWRINRRRRNAKVAGGND</sequence>
<dbReference type="InterPro" id="IPR050194">
    <property type="entry name" value="Glycosyltransferase_grp1"/>
</dbReference>
<dbReference type="CDD" id="cd03819">
    <property type="entry name" value="GT4_WavL-like"/>
    <property type="match status" value="1"/>
</dbReference>
<dbReference type="PANTHER" id="PTHR45947">
    <property type="entry name" value="SULFOQUINOVOSYL TRANSFERASE SQD2"/>
    <property type="match status" value="1"/>
</dbReference>
<dbReference type="Pfam" id="PF00534">
    <property type="entry name" value="Glycos_transf_1"/>
    <property type="match status" value="1"/>
</dbReference>
<keyword evidence="4" id="KW-1185">Reference proteome</keyword>
<dbReference type="Proteomes" id="UP000571017">
    <property type="component" value="Unassembled WGS sequence"/>
</dbReference>
<evidence type="ECO:0000313" key="3">
    <source>
        <dbReference type="EMBL" id="MBA2176345.1"/>
    </source>
</evidence>
<dbReference type="RefSeq" id="WP_181473370.1">
    <property type="nucleotide sequence ID" value="NZ_JACEFG010000003.1"/>
</dbReference>
<evidence type="ECO:0000313" key="4">
    <source>
        <dbReference type="Proteomes" id="UP000571017"/>
    </source>
</evidence>
<dbReference type="InterPro" id="IPR001296">
    <property type="entry name" value="Glyco_trans_1"/>
</dbReference>
<dbReference type="Gene3D" id="3.40.50.2000">
    <property type="entry name" value="Glycogen Phosphorylase B"/>
    <property type="match status" value="2"/>
</dbReference>
<organism evidence="3 4">
    <name type="scientific">Halobacillus locisalis</name>
    <dbReference type="NCBI Taxonomy" id="220753"/>
    <lineage>
        <taxon>Bacteria</taxon>
        <taxon>Bacillati</taxon>
        <taxon>Bacillota</taxon>
        <taxon>Bacilli</taxon>
        <taxon>Bacillales</taxon>
        <taxon>Bacillaceae</taxon>
        <taxon>Halobacillus</taxon>
    </lineage>
</organism>
<dbReference type="AlphaFoldDB" id="A0A838CX51"/>
<dbReference type="Pfam" id="PF13439">
    <property type="entry name" value="Glyco_transf_4"/>
    <property type="match status" value="1"/>
</dbReference>
<evidence type="ECO:0000259" key="2">
    <source>
        <dbReference type="Pfam" id="PF13439"/>
    </source>
</evidence>
<comment type="caution">
    <text evidence="3">The sequence shown here is derived from an EMBL/GenBank/DDBJ whole genome shotgun (WGS) entry which is preliminary data.</text>
</comment>
<reference evidence="3 4" key="1">
    <citation type="journal article" date="2004" name="Extremophiles">
        <title>Halobacillus locisalis sp. nov., a halophilic bacterium isolated from a marine solar saltern of the Yellow Sea in Korea.</title>
        <authorList>
            <person name="Yoon J.H."/>
            <person name="Kang K.H."/>
            <person name="Oh T.K."/>
            <person name="Park Y.H."/>
        </authorList>
    </citation>
    <scope>NUCLEOTIDE SEQUENCE [LARGE SCALE GENOMIC DNA]</scope>
    <source>
        <strain evidence="3 4">KCTC 3788</strain>
    </source>
</reference>
<proteinExistence type="predicted"/>
<dbReference type="PANTHER" id="PTHR45947:SF14">
    <property type="entry name" value="SLL1723 PROTEIN"/>
    <property type="match status" value="1"/>
</dbReference>
<feature type="domain" description="Glycosyltransferase subfamily 4-like N-terminal" evidence="2">
    <location>
        <begin position="13"/>
        <end position="161"/>
    </location>
</feature>
<accession>A0A838CX51</accession>
<evidence type="ECO:0000259" key="1">
    <source>
        <dbReference type="Pfam" id="PF00534"/>
    </source>
</evidence>